<gene>
    <name evidence="3" type="ORF">EVG20_g3694</name>
</gene>
<feature type="region of interest" description="Disordered" evidence="1">
    <location>
        <begin position="61"/>
        <end position="106"/>
    </location>
</feature>
<evidence type="ECO:0000256" key="1">
    <source>
        <dbReference type="SAM" id="MobiDB-lite"/>
    </source>
</evidence>
<dbReference type="EMBL" id="SEOQ01000172">
    <property type="protein sequence ID" value="TFY68095.1"/>
    <property type="molecule type" value="Genomic_DNA"/>
</dbReference>
<keyword evidence="4" id="KW-1185">Reference proteome</keyword>
<keyword evidence="2" id="KW-0472">Membrane</keyword>
<sequence length="372" mass="39112">MPERVSLIDRVAALVLPPSSVARHRRASGAREIWFLQIRKTLRDSTPNDSQYPRLYPIDTRLHPPSSTVREVGRAAMEDSRRRRAPPMPDHVGSSIGSRTSRCGASSRNRAPVALVAWRNPRNGTTILHHAIRHLRIQPKNQSPTPYTLSPLTLFTSQCLPSPRSSPSPLLPSGAFVSAAPVAPASIPEAHAVNVPTVPAIQTRADGVPVASVLTDLTSKLEPVVAELNFIVAGNATEQALGPIVNDVKSVVQDAVNALNILVGQPVDALLKTVDGTAQIAVGDLAKLVAGILTLVFTALGRILGLVGVDVALVIKIVSPLVEVIGALLSIVLKLVGGVLGDLVGTVVGLIGTVVPVILQINVAAVISFLGL</sequence>
<feature type="transmembrane region" description="Helical" evidence="2">
    <location>
        <begin position="288"/>
        <end position="309"/>
    </location>
</feature>
<feature type="compositionally biased region" description="Polar residues" evidence="1">
    <location>
        <begin position="95"/>
        <end position="106"/>
    </location>
</feature>
<proteinExistence type="predicted"/>
<organism evidence="3 4">
    <name type="scientific">Dentipellis fragilis</name>
    <dbReference type="NCBI Taxonomy" id="205917"/>
    <lineage>
        <taxon>Eukaryota</taxon>
        <taxon>Fungi</taxon>
        <taxon>Dikarya</taxon>
        <taxon>Basidiomycota</taxon>
        <taxon>Agaricomycotina</taxon>
        <taxon>Agaricomycetes</taxon>
        <taxon>Russulales</taxon>
        <taxon>Hericiaceae</taxon>
        <taxon>Dentipellis</taxon>
    </lineage>
</organism>
<name>A0A4Y9Z0C8_9AGAM</name>
<evidence type="ECO:0000313" key="3">
    <source>
        <dbReference type="EMBL" id="TFY68095.1"/>
    </source>
</evidence>
<dbReference type="Proteomes" id="UP000298327">
    <property type="component" value="Unassembled WGS sequence"/>
</dbReference>
<evidence type="ECO:0000256" key="2">
    <source>
        <dbReference type="SAM" id="Phobius"/>
    </source>
</evidence>
<feature type="transmembrane region" description="Helical" evidence="2">
    <location>
        <begin position="321"/>
        <end position="341"/>
    </location>
</feature>
<keyword evidence="2" id="KW-0812">Transmembrane</keyword>
<feature type="transmembrane region" description="Helical" evidence="2">
    <location>
        <begin position="347"/>
        <end position="370"/>
    </location>
</feature>
<protein>
    <submittedName>
        <fullName evidence="3">Uncharacterized protein</fullName>
    </submittedName>
</protein>
<keyword evidence="2" id="KW-1133">Transmembrane helix</keyword>
<feature type="compositionally biased region" description="Basic and acidic residues" evidence="1">
    <location>
        <begin position="71"/>
        <end position="81"/>
    </location>
</feature>
<accession>A0A4Y9Z0C8</accession>
<dbReference type="OrthoDB" id="3265564at2759"/>
<dbReference type="AlphaFoldDB" id="A0A4Y9Z0C8"/>
<reference evidence="3 4" key="1">
    <citation type="submission" date="2019-02" db="EMBL/GenBank/DDBJ databases">
        <title>Genome sequencing of the rare red list fungi Dentipellis fragilis.</title>
        <authorList>
            <person name="Buettner E."/>
            <person name="Kellner H."/>
        </authorList>
    </citation>
    <scope>NUCLEOTIDE SEQUENCE [LARGE SCALE GENOMIC DNA]</scope>
    <source>
        <strain evidence="3 4">DSM 105465</strain>
    </source>
</reference>
<evidence type="ECO:0000313" key="4">
    <source>
        <dbReference type="Proteomes" id="UP000298327"/>
    </source>
</evidence>
<comment type="caution">
    <text evidence="3">The sequence shown here is derived from an EMBL/GenBank/DDBJ whole genome shotgun (WGS) entry which is preliminary data.</text>
</comment>